<dbReference type="Gene3D" id="1.10.287.950">
    <property type="entry name" value="Methyl-accepting chemotaxis protein"/>
    <property type="match status" value="1"/>
</dbReference>
<dbReference type="GO" id="GO:0007165">
    <property type="term" value="P:signal transduction"/>
    <property type="evidence" value="ECO:0007669"/>
    <property type="project" value="UniProtKB-KW"/>
</dbReference>
<proteinExistence type="inferred from homology"/>
<feature type="transmembrane region" description="Helical" evidence="5">
    <location>
        <begin position="104"/>
        <end position="124"/>
    </location>
</feature>
<evidence type="ECO:0000256" key="2">
    <source>
        <dbReference type="ARBA" id="ARBA00023224"/>
    </source>
</evidence>
<evidence type="ECO:0000256" key="1">
    <source>
        <dbReference type="ARBA" id="ARBA00004370"/>
    </source>
</evidence>
<dbReference type="PANTHER" id="PTHR32089">
    <property type="entry name" value="METHYL-ACCEPTING CHEMOTAXIS PROTEIN MCPB"/>
    <property type="match status" value="1"/>
</dbReference>
<organism evidence="7 8">
    <name type="scientific">Oceanospirillum sediminis</name>
    <dbReference type="NCBI Taxonomy" id="2760088"/>
    <lineage>
        <taxon>Bacteria</taxon>
        <taxon>Pseudomonadati</taxon>
        <taxon>Pseudomonadota</taxon>
        <taxon>Gammaproteobacteria</taxon>
        <taxon>Oceanospirillales</taxon>
        <taxon>Oceanospirillaceae</taxon>
        <taxon>Oceanospirillum</taxon>
    </lineage>
</organism>
<sequence>MSLSERNRIMMWVIIIQLPLMILAGPVFYGGDYSGLLLSSVVLLSATVILYVKMKHSINYGYYVATSLVTISALLIQSRMGQIEMHFHIFATMAFLTIYRNWKIILTFALTVAVHHLMFTWMQISEQSLFGINIILYGYNCSWETFFIHAFFVIFEASALIWIALSMQKDESISIALVDAISSIVNKNDFTYFISSPEAEVIDNFNSLVKQVRKDLETSQNNSSSVNDISKQVKLITDDFTQSYNSQRTQSSIISSSMLEFSYSIDEVAQSVGDNASYSDSLNKESKQGLQRIEEIVQASEQVQQEVNSSWSVISGLEKRCSVVAEHVEEIKGISEQTNLLALNAAIEAARAGEMGRGFAVVADEVRSLAQRSAESSESINTQINFLLSDASEAVIAIEKMKNIISYITEGINNAGSLFLSISNGVDQISEKNIAFATTIEQQTQVIFEINKNITELDNIACSLEKRTLQAVKYTESLAQLSEDEKNRLSKYII</sequence>
<keyword evidence="8" id="KW-1185">Reference proteome</keyword>
<evidence type="ECO:0000259" key="6">
    <source>
        <dbReference type="PROSITE" id="PS50111"/>
    </source>
</evidence>
<comment type="caution">
    <text evidence="7">The sequence shown here is derived from an EMBL/GenBank/DDBJ whole genome shotgun (WGS) entry which is preliminary data.</text>
</comment>
<dbReference type="CDD" id="cd11386">
    <property type="entry name" value="MCP_signal"/>
    <property type="match status" value="1"/>
</dbReference>
<reference evidence="7 8" key="1">
    <citation type="submission" date="2020-08" db="EMBL/GenBank/DDBJ databases">
        <title>Oceanospirillum sp. nov. isolated from marine sediment.</title>
        <authorList>
            <person name="Ji X."/>
        </authorList>
    </citation>
    <scope>NUCLEOTIDE SEQUENCE [LARGE SCALE GENOMIC DNA]</scope>
    <source>
        <strain evidence="7 8">D5</strain>
    </source>
</reference>
<dbReference type="SUPFAM" id="SSF58104">
    <property type="entry name" value="Methyl-accepting chemotaxis protein (MCP) signaling domain"/>
    <property type="match status" value="1"/>
</dbReference>
<feature type="transmembrane region" description="Helical" evidence="5">
    <location>
        <begin position="35"/>
        <end position="53"/>
    </location>
</feature>
<keyword evidence="5" id="KW-0812">Transmembrane</keyword>
<dbReference type="EMBL" id="JACJFM010000065">
    <property type="protein sequence ID" value="MBB1489618.1"/>
    <property type="molecule type" value="Genomic_DNA"/>
</dbReference>
<evidence type="ECO:0000313" key="8">
    <source>
        <dbReference type="Proteomes" id="UP000565262"/>
    </source>
</evidence>
<keyword evidence="2 4" id="KW-0807">Transducer</keyword>
<dbReference type="PROSITE" id="PS50111">
    <property type="entry name" value="CHEMOTAXIS_TRANSDUC_2"/>
    <property type="match status" value="1"/>
</dbReference>
<keyword evidence="5" id="KW-0472">Membrane</keyword>
<dbReference type="GO" id="GO:0004888">
    <property type="term" value="F:transmembrane signaling receptor activity"/>
    <property type="evidence" value="ECO:0007669"/>
    <property type="project" value="InterPro"/>
</dbReference>
<dbReference type="Proteomes" id="UP000565262">
    <property type="component" value="Unassembled WGS sequence"/>
</dbReference>
<dbReference type="InterPro" id="IPR004089">
    <property type="entry name" value="MCPsignal_dom"/>
</dbReference>
<dbReference type="GO" id="GO:0016020">
    <property type="term" value="C:membrane"/>
    <property type="evidence" value="ECO:0007669"/>
    <property type="project" value="UniProtKB-SubCell"/>
</dbReference>
<feature type="domain" description="Methyl-accepting transducer" evidence="6">
    <location>
        <begin position="222"/>
        <end position="458"/>
    </location>
</feature>
<feature type="transmembrane region" description="Helical" evidence="5">
    <location>
        <begin position="60"/>
        <end position="77"/>
    </location>
</feature>
<evidence type="ECO:0000256" key="4">
    <source>
        <dbReference type="PROSITE-ProRule" id="PRU00284"/>
    </source>
</evidence>
<comment type="similarity">
    <text evidence="3">Belongs to the methyl-accepting chemotaxis (MCP) protein family.</text>
</comment>
<gene>
    <name evidence="7" type="ORF">H4O21_23690</name>
</gene>
<feature type="transmembrane region" description="Helical" evidence="5">
    <location>
        <begin position="9"/>
        <end position="29"/>
    </location>
</feature>
<accession>A0A839IXD6</accession>
<feature type="transmembrane region" description="Helical" evidence="5">
    <location>
        <begin position="146"/>
        <end position="165"/>
    </location>
</feature>
<dbReference type="Pfam" id="PF00015">
    <property type="entry name" value="MCPsignal"/>
    <property type="match status" value="1"/>
</dbReference>
<evidence type="ECO:0000256" key="5">
    <source>
        <dbReference type="SAM" id="Phobius"/>
    </source>
</evidence>
<dbReference type="GO" id="GO:0006935">
    <property type="term" value="P:chemotaxis"/>
    <property type="evidence" value="ECO:0007669"/>
    <property type="project" value="InterPro"/>
</dbReference>
<evidence type="ECO:0000313" key="7">
    <source>
        <dbReference type="EMBL" id="MBB1489618.1"/>
    </source>
</evidence>
<dbReference type="PRINTS" id="PR00260">
    <property type="entry name" value="CHEMTRNSDUCR"/>
</dbReference>
<name>A0A839IXD6_9GAMM</name>
<dbReference type="SMART" id="SM00283">
    <property type="entry name" value="MA"/>
    <property type="match status" value="1"/>
</dbReference>
<dbReference type="RefSeq" id="WP_182812210.1">
    <property type="nucleotide sequence ID" value="NZ_JACJFM010000065.1"/>
</dbReference>
<dbReference type="AlphaFoldDB" id="A0A839IXD6"/>
<evidence type="ECO:0000256" key="3">
    <source>
        <dbReference type="ARBA" id="ARBA00029447"/>
    </source>
</evidence>
<comment type="subcellular location">
    <subcellularLocation>
        <location evidence="1">Membrane</location>
    </subcellularLocation>
</comment>
<protein>
    <recommendedName>
        <fullName evidence="6">Methyl-accepting transducer domain-containing protein</fullName>
    </recommendedName>
</protein>
<dbReference type="InterPro" id="IPR004090">
    <property type="entry name" value="Chemotax_Me-accpt_rcpt"/>
</dbReference>
<keyword evidence="5" id="KW-1133">Transmembrane helix</keyword>
<dbReference type="PANTHER" id="PTHR32089:SF112">
    <property type="entry name" value="LYSOZYME-LIKE PROTEIN-RELATED"/>
    <property type="match status" value="1"/>
</dbReference>